<sequence>MDTSFSSTSSLDTHTELSLSTEFICGDQNGNIRVSDVGWKLGSCCKQQRNLLCLEALTWDTCKFNSDHFRAMHKLQAQDGYILNCLLSPEFCEPQRYLAIASSDSKVKIWNVDGFTLKKTLVEHQRWVWNWVFSVDGAYLITASSDTTARLWSLSTGEDIRVYQGHQFIDGHTIDNDVLIVTETLHKRDVHEILEKFHPLGMFDSHFLDFFLIFSQNMHDLYKPIHVDTPLAAYFSEYITSEHLDEMHIEIMINTLYTSKKNFGTELGGATAEIMSDILAFEANKRAFNITINRKYRYCEQVHRFRVLEWCY</sequence>
<name>A0A9R1XJ52_LACSA</name>
<dbReference type="Proteomes" id="UP000235145">
    <property type="component" value="Unassembled WGS sequence"/>
</dbReference>
<dbReference type="AlphaFoldDB" id="A0A9R1XJ52"/>
<keyword evidence="1 3" id="KW-0853">WD repeat</keyword>
<organism evidence="4 5">
    <name type="scientific">Lactuca sativa</name>
    <name type="common">Garden lettuce</name>
    <dbReference type="NCBI Taxonomy" id="4236"/>
    <lineage>
        <taxon>Eukaryota</taxon>
        <taxon>Viridiplantae</taxon>
        <taxon>Streptophyta</taxon>
        <taxon>Embryophyta</taxon>
        <taxon>Tracheophyta</taxon>
        <taxon>Spermatophyta</taxon>
        <taxon>Magnoliopsida</taxon>
        <taxon>eudicotyledons</taxon>
        <taxon>Gunneridae</taxon>
        <taxon>Pentapetalae</taxon>
        <taxon>asterids</taxon>
        <taxon>campanulids</taxon>
        <taxon>Asterales</taxon>
        <taxon>Asteraceae</taxon>
        <taxon>Cichorioideae</taxon>
        <taxon>Cichorieae</taxon>
        <taxon>Lactucinae</taxon>
        <taxon>Lactuca</taxon>
    </lineage>
</organism>
<dbReference type="PROSITE" id="PS50082">
    <property type="entry name" value="WD_REPEATS_2"/>
    <property type="match status" value="1"/>
</dbReference>
<dbReference type="SUPFAM" id="SSF50978">
    <property type="entry name" value="WD40 repeat-like"/>
    <property type="match status" value="1"/>
</dbReference>
<dbReference type="InterPro" id="IPR019775">
    <property type="entry name" value="WD40_repeat_CS"/>
</dbReference>
<feature type="repeat" description="WD" evidence="3">
    <location>
        <begin position="121"/>
        <end position="162"/>
    </location>
</feature>
<dbReference type="GO" id="GO:0046961">
    <property type="term" value="F:proton-transporting ATPase activity, rotational mechanism"/>
    <property type="evidence" value="ECO:0007669"/>
    <property type="project" value="InterPro"/>
</dbReference>
<dbReference type="Pfam" id="PF01992">
    <property type="entry name" value="vATP-synt_AC39"/>
    <property type="match status" value="1"/>
</dbReference>
<accession>A0A9R1XJ52</accession>
<dbReference type="InterPro" id="IPR002843">
    <property type="entry name" value="ATPase_V0-cplx_csu/dsu"/>
</dbReference>
<dbReference type="Pfam" id="PF00400">
    <property type="entry name" value="WD40"/>
    <property type="match status" value="2"/>
</dbReference>
<dbReference type="InterPro" id="IPR016727">
    <property type="entry name" value="ATPase_V0-cplx_dsu"/>
</dbReference>
<dbReference type="GO" id="GO:0033179">
    <property type="term" value="C:proton-transporting V-type ATPase, V0 domain"/>
    <property type="evidence" value="ECO:0007669"/>
    <property type="project" value="InterPro"/>
</dbReference>
<evidence type="ECO:0000256" key="1">
    <source>
        <dbReference type="ARBA" id="ARBA00022574"/>
    </source>
</evidence>
<comment type="caution">
    <text evidence="4">The sequence shown here is derived from an EMBL/GenBank/DDBJ whole genome shotgun (WGS) entry which is preliminary data.</text>
</comment>
<proteinExistence type="predicted"/>
<evidence type="ECO:0000256" key="3">
    <source>
        <dbReference type="PROSITE-ProRule" id="PRU00221"/>
    </source>
</evidence>
<dbReference type="InterPro" id="IPR036079">
    <property type="entry name" value="ATPase_csu/dsu_sf"/>
</dbReference>
<dbReference type="PANTHER" id="PTHR11028">
    <property type="entry name" value="VACUOLAR ATP SYNTHASE SUBUNIT AC39"/>
    <property type="match status" value="1"/>
</dbReference>
<reference evidence="4 5" key="1">
    <citation type="journal article" date="2017" name="Nat. Commun.">
        <title>Genome assembly with in vitro proximity ligation data and whole-genome triplication in lettuce.</title>
        <authorList>
            <person name="Reyes-Chin-Wo S."/>
            <person name="Wang Z."/>
            <person name="Yang X."/>
            <person name="Kozik A."/>
            <person name="Arikit S."/>
            <person name="Song C."/>
            <person name="Xia L."/>
            <person name="Froenicke L."/>
            <person name="Lavelle D.O."/>
            <person name="Truco M.J."/>
            <person name="Xia R."/>
            <person name="Zhu S."/>
            <person name="Xu C."/>
            <person name="Xu H."/>
            <person name="Xu X."/>
            <person name="Cox K."/>
            <person name="Korf I."/>
            <person name="Meyers B.C."/>
            <person name="Michelmore R.W."/>
        </authorList>
    </citation>
    <scope>NUCLEOTIDE SEQUENCE [LARGE SCALE GENOMIC DNA]</scope>
    <source>
        <strain evidence="5">cv. Salinas</strain>
        <tissue evidence="4">Seedlings</tissue>
    </source>
</reference>
<keyword evidence="2" id="KW-0677">Repeat</keyword>
<dbReference type="InterPro" id="IPR001680">
    <property type="entry name" value="WD40_rpt"/>
</dbReference>
<dbReference type="SUPFAM" id="SSF103486">
    <property type="entry name" value="V-type ATP synthase subunit C"/>
    <property type="match status" value="1"/>
</dbReference>
<dbReference type="PROSITE" id="PS50294">
    <property type="entry name" value="WD_REPEATS_REGION"/>
    <property type="match status" value="1"/>
</dbReference>
<gene>
    <name evidence="4" type="ORF">LSAT_V11C400179880</name>
</gene>
<dbReference type="Gene3D" id="2.130.10.10">
    <property type="entry name" value="YVTN repeat-like/Quinoprotein amine dehydrogenase"/>
    <property type="match status" value="1"/>
</dbReference>
<evidence type="ECO:0000313" key="4">
    <source>
        <dbReference type="EMBL" id="KAJ0214614.1"/>
    </source>
</evidence>
<protein>
    <submittedName>
        <fullName evidence="4">Uncharacterized protein</fullName>
    </submittedName>
</protein>
<dbReference type="SMART" id="SM00320">
    <property type="entry name" value="WD40"/>
    <property type="match status" value="2"/>
</dbReference>
<dbReference type="EMBL" id="NBSK02000004">
    <property type="protein sequence ID" value="KAJ0214614.1"/>
    <property type="molecule type" value="Genomic_DNA"/>
</dbReference>
<dbReference type="InterPro" id="IPR015943">
    <property type="entry name" value="WD40/YVTN_repeat-like_dom_sf"/>
</dbReference>
<evidence type="ECO:0000313" key="5">
    <source>
        <dbReference type="Proteomes" id="UP000235145"/>
    </source>
</evidence>
<dbReference type="PROSITE" id="PS00678">
    <property type="entry name" value="WD_REPEATS_1"/>
    <property type="match status" value="1"/>
</dbReference>
<keyword evidence="5" id="KW-1185">Reference proteome</keyword>
<evidence type="ECO:0000256" key="2">
    <source>
        <dbReference type="ARBA" id="ARBA00022737"/>
    </source>
</evidence>
<dbReference type="InterPro" id="IPR036322">
    <property type="entry name" value="WD40_repeat_dom_sf"/>
</dbReference>